<gene>
    <name evidence="6" type="ORF">K458DRAFT_440000</name>
</gene>
<evidence type="ECO:0008006" key="8">
    <source>
        <dbReference type="Google" id="ProtNLM"/>
    </source>
</evidence>
<keyword evidence="3 5" id="KW-1133">Transmembrane helix</keyword>
<comment type="subcellular location">
    <subcellularLocation>
        <location evidence="1">Membrane</location>
        <topology evidence="1">Multi-pass membrane protein</topology>
    </subcellularLocation>
</comment>
<protein>
    <recommendedName>
        <fullName evidence="8">MFS general substrate transporter</fullName>
    </recommendedName>
</protein>
<feature type="transmembrane region" description="Helical" evidence="5">
    <location>
        <begin position="287"/>
        <end position="308"/>
    </location>
</feature>
<dbReference type="PANTHER" id="PTHR48022:SF11">
    <property type="entry name" value="MONOSACCHARIDE TRANSPORTER (HXT8), PUTATIVE (AFU_ORTHOLOGUE AFUA_2G08120)-RELATED"/>
    <property type="match status" value="1"/>
</dbReference>
<dbReference type="PANTHER" id="PTHR48022">
    <property type="entry name" value="PLASTIDIC GLUCOSE TRANSPORTER 4"/>
    <property type="match status" value="1"/>
</dbReference>
<feature type="transmembrane region" description="Helical" evidence="5">
    <location>
        <begin position="247"/>
        <end position="266"/>
    </location>
</feature>
<reference evidence="6" key="1">
    <citation type="journal article" date="2020" name="Stud. Mycol.">
        <title>101 Dothideomycetes genomes: a test case for predicting lifestyles and emergence of pathogens.</title>
        <authorList>
            <person name="Haridas S."/>
            <person name="Albert R."/>
            <person name="Binder M."/>
            <person name="Bloem J."/>
            <person name="Labutti K."/>
            <person name="Salamov A."/>
            <person name="Andreopoulos B."/>
            <person name="Baker S."/>
            <person name="Barry K."/>
            <person name="Bills G."/>
            <person name="Bluhm B."/>
            <person name="Cannon C."/>
            <person name="Castanera R."/>
            <person name="Culley D."/>
            <person name="Daum C."/>
            <person name="Ezra D."/>
            <person name="Gonzalez J."/>
            <person name="Henrissat B."/>
            <person name="Kuo A."/>
            <person name="Liang C."/>
            <person name="Lipzen A."/>
            <person name="Lutzoni F."/>
            <person name="Magnuson J."/>
            <person name="Mondo S."/>
            <person name="Nolan M."/>
            <person name="Ohm R."/>
            <person name="Pangilinan J."/>
            <person name="Park H.-J."/>
            <person name="Ramirez L."/>
            <person name="Alfaro M."/>
            <person name="Sun H."/>
            <person name="Tritt A."/>
            <person name="Yoshinaga Y."/>
            <person name="Zwiers L.-H."/>
            <person name="Turgeon B."/>
            <person name="Goodwin S."/>
            <person name="Spatafora J."/>
            <person name="Crous P."/>
            <person name="Grigoriev I."/>
        </authorList>
    </citation>
    <scope>NUCLEOTIDE SEQUENCE</scope>
    <source>
        <strain evidence="6">CBS 122367</strain>
    </source>
</reference>
<dbReference type="InterPro" id="IPR005828">
    <property type="entry name" value="MFS_sugar_transport-like"/>
</dbReference>
<dbReference type="EMBL" id="MU005573">
    <property type="protein sequence ID" value="KAF2688268.1"/>
    <property type="molecule type" value="Genomic_DNA"/>
</dbReference>
<sequence length="422" mass="47019">MVILAMSFGSIATGYSGSIIGSILAQDSFYVYFDLTTRPDATSLILAMNGLFQGVQDVNQFHPSIHRAWAPSGFWLLGSIPVWMTEIVLPRIRRLLVDIHSAALLFGYATIDAWRGPLALQCLPALIVVSVMPWLPESPRWLIQKGKHDDARRVLSKLHHHEEAHIEFVQIEFTGVLVINSMKTSYSSFTPALTRSHACGIITMFIIDLFPRNVLVVLGTPMVTSCLTVETALVANFPVGPGQNNDALRAAAAMTFCYIAFAQLFLDGTQYVYYAELFPNHIRAKGMTFGMASISLMNVMWLQVALTAFEKITWKFYLCFISPAYFFAIAWFFFYPNTKGMAPEEIAVPFGDEVETDVYRAHVESHSSDKATCQLRAREVPKRDVSKFASSAFERVPAAEVALAISLAGKARYHHLCGSYTE</sequence>
<dbReference type="GO" id="GO:0005351">
    <property type="term" value="F:carbohydrate:proton symporter activity"/>
    <property type="evidence" value="ECO:0007669"/>
    <property type="project" value="TreeGrafter"/>
</dbReference>
<dbReference type="SUPFAM" id="SSF103473">
    <property type="entry name" value="MFS general substrate transporter"/>
    <property type="match status" value="1"/>
</dbReference>
<evidence type="ECO:0000313" key="7">
    <source>
        <dbReference type="Proteomes" id="UP000799291"/>
    </source>
</evidence>
<evidence type="ECO:0000256" key="3">
    <source>
        <dbReference type="ARBA" id="ARBA00022989"/>
    </source>
</evidence>
<proteinExistence type="predicted"/>
<keyword evidence="7" id="KW-1185">Reference proteome</keyword>
<organism evidence="6 7">
    <name type="scientific">Lentithecium fluviatile CBS 122367</name>
    <dbReference type="NCBI Taxonomy" id="1168545"/>
    <lineage>
        <taxon>Eukaryota</taxon>
        <taxon>Fungi</taxon>
        <taxon>Dikarya</taxon>
        <taxon>Ascomycota</taxon>
        <taxon>Pezizomycotina</taxon>
        <taxon>Dothideomycetes</taxon>
        <taxon>Pleosporomycetidae</taxon>
        <taxon>Pleosporales</taxon>
        <taxon>Massarineae</taxon>
        <taxon>Lentitheciaceae</taxon>
        <taxon>Lentithecium</taxon>
    </lineage>
</organism>
<dbReference type="Pfam" id="PF00083">
    <property type="entry name" value="Sugar_tr"/>
    <property type="match status" value="2"/>
</dbReference>
<dbReference type="Proteomes" id="UP000799291">
    <property type="component" value="Unassembled WGS sequence"/>
</dbReference>
<name>A0A6G1JCW2_9PLEO</name>
<feature type="transmembrane region" description="Helical" evidence="5">
    <location>
        <begin position="314"/>
        <end position="334"/>
    </location>
</feature>
<dbReference type="InterPro" id="IPR036259">
    <property type="entry name" value="MFS_trans_sf"/>
</dbReference>
<keyword evidence="2 5" id="KW-0812">Transmembrane</keyword>
<evidence type="ECO:0000256" key="2">
    <source>
        <dbReference type="ARBA" id="ARBA00022692"/>
    </source>
</evidence>
<keyword evidence="4 5" id="KW-0472">Membrane</keyword>
<evidence type="ECO:0000256" key="5">
    <source>
        <dbReference type="SAM" id="Phobius"/>
    </source>
</evidence>
<dbReference type="AlphaFoldDB" id="A0A6G1JCW2"/>
<dbReference type="GO" id="GO:0016020">
    <property type="term" value="C:membrane"/>
    <property type="evidence" value="ECO:0007669"/>
    <property type="project" value="UniProtKB-SubCell"/>
</dbReference>
<accession>A0A6G1JCW2</accession>
<evidence type="ECO:0000313" key="6">
    <source>
        <dbReference type="EMBL" id="KAF2688268.1"/>
    </source>
</evidence>
<evidence type="ECO:0000256" key="4">
    <source>
        <dbReference type="ARBA" id="ARBA00023136"/>
    </source>
</evidence>
<dbReference type="Gene3D" id="1.20.1250.20">
    <property type="entry name" value="MFS general substrate transporter like domains"/>
    <property type="match status" value="2"/>
</dbReference>
<evidence type="ECO:0000256" key="1">
    <source>
        <dbReference type="ARBA" id="ARBA00004141"/>
    </source>
</evidence>
<dbReference type="InterPro" id="IPR050360">
    <property type="entry name" value="MFS_Sugar_Transporters"/>
</dbReference>
<feature type="transmembrane region" description="Helical" evidence="5">
    <location>
        <begin position="214"/>
        <end position="235"/>
    </location>
</feature>
<dbReference type="OrthoDB" id="6612291at2759"/>